<dbReference type="Proteomes" id="UP001497453">
    <property type="component" value="Chromosome 1"/>
</dbReference>
<name>A0ABP1CJ72_9APHY</name>
<dbReference type="Pfam" id="PF13409">
    <property type="entry name" value="GST_N_2"/>
    <property type="match status" value="1"/>
</dbReference>
<evidence type="ECO:0000313" key="4">
    <source>
        <dbReference type="Proteomes" id="UP001497453"/>
    </source>
</evidence>
<dbReference type="PANTHER" id="PTHR44051">
    <property type="entry name" value="GLUTATHIONE S-TRANSFERASE-RELATED"/>
    <property type="match status" value="1"/>
</dbReference>
<dbReference type="EMBL" id="OZ037944">
    <property type="protein sequence ID" value="CAL1695732.1"/>
    <property type="molecule type" value="Genomic_DNA"/>
</dbReference>
<dbReference type="SUPFAM" id="SSF47616">
    <property type="entry name" value="GST C-terminal domain-like"/>
    <property type="match status" value="1"/>
</dbReference>
<gene>
    <name evidence="3" type="ORF">GFSPODELE1_LOCUS873</name>
</gene>
<comment type="similarity">
    <text evidence="1">Belongs to the GST superfamily.</text>
</comment>
<protein>
    <recommendedName>
        <fullName evidence="2">GST N-terminal domain-containing protein</fullName>
    </recommendedName>
</protein>
<dbReference type="SUPFAM" id="SSF52833">
    <property type="entry name" value="Thioredoxin-like"/>
    <property type="match status" value="1"/>
</dbReference>
<feature type="domain" description="GST N-terminal" evidence="2">
    <location>
        <begin position="8"/>
        <end position="104"/>
    </location>
</feature>
<evidence type="ECO:0000256" key="1">
    <source>
        <dbReference type="ARBA" id="ARBA00007409"/>
    </source>
</evidence>
<dbReference type="PROSITE" id="PS50404">
    <property type="entry name" value="GST_NTER"/>
    <property type="match status" value="1"/>
</dbReference>
<accession>A0ABP1CJ72</accession>
<reference evidence="4" key="1">
    <citation type="submission" date="2024-04" db="EMBL/GenBank/DDBJ databases">
        <authorList>
            <person name="Shaw F."/>
            <person name="Minotto A."/>
        </authorList>
    </citation>
    <scope>NUCLEOTIDE SEQUENCE [LARGE SCALE GENOMIC DNA]</scope>
</reference>
<dbReference type="PANTHER" id="PTHR44051:SF8">
    <property type="entry name" value="GLUTATHIONE S-TRANSFERASE GSTA"/>
    <property type="match status" value="1"/>
</dbReference>
<proteinExistence type="inferred from homology"/>
<dbReference type="InterPro" id="IPR036282">
    <property type="entry name" value="Glutathione-S-Trfase_C_sf"/>
</dbReference>
<sequence length="356" mass="39427">MSPSPPIPKAALYYYKPSIWASVPLLALEEKGYGPDEVDLKEVDLSKGENFKPQYLRLNPNATVPTLVVPLENTLSSEIESRYKAIQNTKAIVELLDKSRSSRSHTHTTSSAPAPALTPATIAFSAASNKIIDILHSDNADPNALVYVNARDDASLKELAKEVLPKVIAKRKTLEELIEGNETSQVPVSEKTLKFWELKMYAMDGILAVFKDADTPMDQLSAEAKKIREEYYNAANNAWSTLKNVLLQVHKEIIGPYTLGDQLSIADLHLAAWLARIAKLSGANAAEDGNTVTRKIEAHIGGFKLPKDFSVTEARRRAGLPTADIQSTERQNRFAAFWDAMKERPSWKKVYSDGLH</sequence>
<dbReference type="InterPro" id="IPR004045">
    <property type="entry name" value="Glutathione_S-Trfase_N"/>
</dbReference>
<dbReference type="Gene3D" id="1.20.1050.10">
    <property type="match status" value="1"/>
</dbReference>
<organism evidence="3 4">
    <name type="scientific">Somion occarium</name>
    <dbReference type="NCBI Taxonomy" id="3059160"/>
    <lineage>
        <taxon>Eukaryota</taxon>
        <taxon>Fungi</taxon>
        <taxon>Dikarya</taxon>
        <taxon>Basidiomycota</taxon>
        <taxon>Agaricomycotina</taxon>
        <taxon>Agaricomycetes</taxon>
        <taxon>Polyporales</taxon>
        <taxon>Cerrenaceae</taxon>
        <taxon>Somion</taxon>
    </lineage>
</organism>
<dbReference type="InterPro" id="IPR036249">
    <property type="entry name" value="Thioredoxin-like_sf"/>
</dbReference>
<keyword evidence="4" id="KW-1185">Reference proteome</keyword>
<dbReference type="CDD" id="cd00570">
    <property type="entry name" value="GST_N_family"/>
    <property type="match status" value="1"/>
</dbReference>
<evidence type="ECO:0000259" key="2">
    <source>
        <dbReference type="PROSITE" id="PS50404"/>
    </source>
</evidence>
<dbReference type="Gene3D" id="3.40.30.10">
    <property type="entry name" value="Glutaredoxin"/>
    <property type="match status" value="1"/>
</dbReference>
<evidence type="ECO:0000313" key="3">
    <source>
        <dbReference type="EMBL" id="CAL1695732.1"/>
    </source>
</evidence>